<dbReference type="Pfam" id="PF00397">
    <property type="entry name" value="WW"/>
    <property type="match status" value="1"/>
</dbReference>
<reference evidence="11" key="1">
    <citation type="submission" date="2018-08" db="EMBL/GenBank/DDBJ databases">
        <authorList>
            <person name="Zhao X."/>
            <person name="Zhang J."/>
            <person name="Zhang J."/>
        </authorList>
    </citation>
    <scope>NUCLEOTIDE SEQUENCE</scope>
</reference>
<dbReference type="GO" id="GO:0003713">
    <property type="term" value="F:transcription coactivator activity"/>
    <property type="evidence" value="ECO:0007669"/>
    <property type="project" value="TreeGrafter"/>
</dbReference>
<evidence type="ECO:0000256" key="2">
    <source>
        <dbReference type="ARBA" id="ARBA00004496"/>
    </source>
</evidence>
<evidence type="ECO:0000256" key="1">
    <source>
        <dbReference type="ARBA" id="ARBA00004123"/>
    </source>
</evidence>
<sequence length="454" mass="48723">MAQNINQDADQHKSNLVVRIDQDSDSDLQALFDSVLRPDKKRPLQVPLRMRKLPDSFFTPPSTGSKSPSVSSISHSRDNSADSAFGTASVAAGPTTGGGGGGLQVNHPRAHSSPASLQQTYASAQQQQQQQHLKQRSYDMTPVDELGPLPPGWEQARTPEGQVYYLKASAGGSPHSSSSPQPAGAKGSSGGGGGGAGAGGDAAGLGPLPEGWEQATTAEGELYFINHQTRTTSWFDPRIPTALWSSTTIPPLVQRMRVLRLLAANTMQLQRSPVGSILPQHGASWIQPLTSQSLQACQQKLRLQSLQMERERLKLRQQEIFRQQELMMRQPTTDLATSAGMDPFLSGLTDHSRQESADSGLGMGTSYSLPHTPEDFLTNMDDNMDGVSEGGNPADIAGLDGPELSSLSDNIDSTDDLVPSLQLGEVGEDFSSEILNEVLMNPNNHKPDNVLTWL</sequence>
<comment type="subcellular location">
    <subcellularLocation>
        <location evidence="2">Cytoplasm</location>
    </subcellularLocation>
    <subcellularLocation>
        <location evidence="1">Nucleus</location>
    </subcellularLocation>
</comment>
<protein>
    <submittedName>
        <fullName evidence="11">Co-transcriptional factor Yorkie-L</fullName>
    </submittedName>
</protein>
<feature type="compositionally biased region" description="Low complexity" evidence="9">
    <location>
        <begin position="56"/>
        <end position="74"/>
    </location>
</feature>
<dbReference type="SMART" id="SM00456">
    <property type="entry name" value="WW"/>
    <property type="match status" value="2"/>
</dbReference>
<dbReference type="InterPro" id="IPR036020">
    <property type="entry name" value="WW_dom_sf"/>
</dbReference>
<dbReference type="GO" id="GO:0005634">
    <property type="term" value="C:nucleus"/>
    <property type="evidence" value="ECO:0007669"/>
    <property type="project" value="UniProtKB-SubCell"/>
</dbReference>
<feature type="domain" description="WW" evidence="10">
    <location>
        <begin position="147"/>
        <end position="166"/>
    </location>
</feature>
<dbReference type="FunFam" id="2.20.70.10:FF:000019">
    <property type="entry name" value="Putative transcriptional coactivator YAP1"/>
    <property type="match status" value="1"/>
</dbReference>
<dbReference type="SMR" id="A0A678XF41"/>
<gene>
    <name evidence="11" type="primary">Yki</name>
</gene>
<dbReference type="InterPro" id="IPR001202">
    <property type="entry name" value="WW_dom"/>
</dbReference>
<feature type="compositionally biased region" description="Polar residues" evidence="9">
    <location>
        <begin position="113"/>
        <end position="124"/>
    </location>
</feature>
<feature type="region of interest" description="Disordered" evidence="9">
    <location>
        <begin position="1"/>
        <end position="23"/>
    </location>
</feature>
<evidence type="ECO:0000256" key="8">
    <source>
        <dbReference type="ARBA" id="ARBA00038057"/>
    </source>
</evidence>
<dbReference type="Gene3D" id="2.20.70.10">
    <property type="match status" value="2"/>
</dbReference>
<dbReference type="EMBL" id="MH816991">
    <property type="protein sequence ID" value="AZA07509.1"/>
    <property type="molecule type" value="mRNA"/>
</dbReference>
<evidence type="ECO:0000256" key="6">
    <source>
        <dbReference type="ARBA" id="ARBA00023163"/>
    </source>
</evidence>
<evidence type="ECO:0000256" key="7">
    <source>
        <dbReference type="ARBA" id="ARBA00023242"/>
    </source>
</evidence>
<name>A0A678XF41_LOCMI</name>
<feature type="region of interest" description="Disordered" evidence="9">
    <location>
        <begin position="36"/>
        <end position="156"/>
    </location>
</feature>
<evidence type="ECO:0000256" key="4">
    <source>
        <dbReference type="ARBA" id="ARBA00023015"/>
    </source>
</evidence>
<dbReference type="AlphaFoldDB" id="A0A678XF41"/>
<accession>A0A678XF41</accession>
<dbReference type="InterPro" id="IPR051583">
    <property type="entry name" value="YAP1"/>
</dbReference>
<keyword evidence="5" id="KW-0010">Activator</keyword>
<dbReference type="PROSITE" id="PS50020">
    <property type="entry name" value="WW_DOMAIN_2"/>
    <property type="match status" value="2"/>
</dbReference>
<comment type="similarity">
    <text evidence="8">Belongs to the YAP1 family.</text>
</comment>
<feature type="domain" description="WW" evidence="10">
    <location>
        <begin position="206"/>
        <end position="239"/>
    </location>
</feature>
<dbReference type="Pfam" id="PF15238">
    <property type="entry name" value="TEADIR3"/>
    <property type="match status" value="1"/>
</dbReference>
<dbReference type="CDD" id="cd00201">
    <property type="entry name" value="WW"/>
    <property type="match status" value="2"/>
</dbReference>
<evidence type="ECO:0000313" key="11">
    <source>
        <dbReference type="EMBL" id="AZA07509.1"/>
    </source>
</evidence>
<evidence type="ECO:0000256" key="5">
    <source>
        <dbReference type="ARBA" id="ARBA00023159"/>
    </source>
</evidence>
<feature type="compositionally biased region" description="Gly residues" evidence="9">
    <location>
        <begin position="187"/>
        <end position="203"/>
    </location>
</feature>
<keyword evidence="3" id="KW-0963">Cytoplasm</keyword>
<evidence type="ECO:0000256" key="9">
    <source>
        <dbReference type="SAM" id="MobiDB-lite"/>
    </source>
</evidence>
<keyword evidence="6" id="KW-0804">Transcription</keyword>
<dbReference type="GO" id="GO:0035329">
    <property type="term" value="P:hippo signaling"/>
    <property type="evidence" value="ECO:0007669"/>
    <property type="project" value="TreeGrafter"/>
</dbReference>
<keyword evidence="7" id="KW-0539">Nucleus</keyword>
<dbReference type="Gene3D" id="6.20.430.10">
    <property type="match status" value="1"/>
</dbReference>
<dbReference type="GO" id="GO:0005737">
    <property type="term" value="C:cytoplasm"/>
    <property type="evidence" value="ECO:0007669"/>
    <property type="project" value="UniProtKB-SubCell"/>
</dbReference>
<dbReference type="PROSITE" id="PS01159">
    <property type="entry name" value="WW_DOMAIN_1"/>
    <property type="match status" value="1"/>
</dbReference>
<dbReference type="PANTHER" id="PTHR17616:SF8">
    <property type="entry name" value="TRANSCRIPTIONAL COACTIVATOR YORKIE"/>
    <property type="match status" value="1"/>
</dbReference>
<evidence type="ECO:0000259" key="10">
    <source>
        <dbReference type="PROSITE" id="PS50020"/>
    </source>
</evidence>
<feature type="compositionally biased region" description="Low complexity" evidence="9">
    <location>
        <begin position="168"/>
        <end position="186"/>
    </location>
</feature>
<proteinExistence type="evidence at transcript level"/>
<dbReference type="GO" id="GO:0045944">
    <property type="term" value="P:positive regulation of transcription by RNA polymerase II"/>
    <property type="evidence" value="ECO:0007669"/>
    <property type="project" value="TreeGrafter"/>
</dbReference>
<organism evidence="11">
    <name type="scientific">Locusta migratoria</name>
    <name type="common">Migratory locust</name>
    <dbReference type="NCBI Taxonomy" id="7004"/>
    <lineage>
        <taxon>Eukaryota</taxon>
        <taxon>Metazoa</taxon>
        <taxon>Ecdysozoa</taxon>
        <taxon>Arthropoda</taxon>
        <taxon>Hexapoda</taxon>
        <taxon>Insecta</taxon>
        <taxon>Pterygota</taxon>
        <taxon>Neoptera</taxon>
        <taxon>Polyneoptera</taxon>
        <taxon>Orthoptera</taxon>
        <taxon>Caelifera</taxon>
        <taxon>Acrididea</taxon>
        <taxon>Acridomorpha</taxon>
        <taxon>Acridoidea</taxon>
        <taxon>Acrididae</taxon>
        <taxon>Oedipodinae</taxon>
        <taxon>Locusta</taxon>
    </lineage>
</organism>
<dbReference type="PANTHER" id="PTHR17616">
    <property type="entry name" value="YES-ASSOCIATED PROTEIN YAP1 FAMILY MEMBER"/>
    <property type="match status" value="1"/>
</dbReference>
<evidence type="ECO:0000256" key="3">
    <source>
        <dbReference type="ARBA" id="ARBA00022490"/>
    </source>
</evidence>
<keyword evidence="4" id="KW-0805">Transcription regulation</keyword>
<dbReference type="InterPro" id="IPR053819">
    <property type="entry name" value="TEADIR3_omega_loop"/>
</dbReference>
<dbReference type="SUPFAM" id="SSF51045">
    <property type="entry name" value="WW domain"/>
    <property type="match status" value="2"/>
</dbReference>
<feature type="region of interest" description="Disordered" evidence="9">
    <location>
        <begin position="168"/>
        <end position="211"/>
    </location>
</feature>